<dbReference type="Proteomes" id="UP000030700">
    <property type="component" value="Unassembled WGS sequence"/>
</dbReference>
<keyword evidence="4" id="KW-1185">Reference proteome</keyword>
<dbReference type="SMART" id="SM01259">
    <property type="entry name" value="LAB_N"/>
    <property type="match status" value="1"/>
</dbReference>
<feature type="transmembrane region" description="Helical" evidence="1">
    <location>
        <begin position="6"/>
        <end position="24"/>
    </location>
</feature>
<feature type="transmembrane region" description="Helical" evidence="1">
    <location>
        <begin position="60"/>
        <end position="80"/>
    </location>
</feature>
<dbReference type="HOGENOM" id="CLU_161206_1_1_0"/>
<accession>A0A081BN64</accession>
<keyword evidence="1" id="KW-0472">Membrane</keyword>
<feature type="domain" description="Lipid A biosynthesis N-terminal" evidence="2">
    <location>
        <begin position="7"/>
        <end position="78"/>
    </location>
</feature>
<proteinExistence type="predicted"/>
<reference evidence="3 4" key="1">
    <citation type="journal article" date="2015" name="PeerJ">
        <title>First genomic representation of candidate bacterial phylum KSB3 points to enhanced environmental sensing as a trigger of wastewater bulking.</title>
        <authorList>
            <person name="Sekiguchi Y."/>
            <person name="Ohashi A."/>
            <person name="Parks D.H."/>
            <person name="Yamauchi T."/>
            <person name="Tyson G.W."/>
            <person name="Hugenholtz P."/>
        </authorList>
    </citation>
    <scope>NUCLEOTIDE SEQUENCE [LARGE SCALE GENOMIC DNA]</scope>
</reference>
<dbReference type="GO" id="GO:0009245">
    <property type="term" value="P:lipid A biosynthetic process"/>
    <property type="evidence" value="ECO:0007669"/>
    <property type="project" value="InterPro"/>
</dbReference>
<dbReference type="EMBL" id="DF820457">
    <property type="protein sequence ID" value="GAK51830.1"/>
    <property type="molecule type" value="Genomic_DNA"/>
</dbReference>
<sequence>MNYWMILGLLAQGLFFGRFFIQWIASERKGESTVPVAFWFFSVLGGGLLLLYAIHQRDIVFILGQAGGLVIYARNLMLIYQKKQRDTVVVQPTEPTEGV</sequence>
<dbReference type="GO" id="GO:0008915">
    <property type="term" value="F:lipid-A-disaccharide synthase activity"/>
    <property type="evidence" value="ECO:0007669"/>
    <property type="project" value="InterPro"/>
</dbReference>
<evidence type="ECO:0000256" key="1">
    <source>
        <dbReference type="SAM" id="Phobius"/>
    </source>
</evidence>
<dbReference type="STRING" id="1499966.U14_03076"/>
<gene>
    <name evidence="3" type="ORF">U14_03076</name>
</gene>
<evidence type="ECO:0000313" key="3">
    <source>
        <dbReference type="EMBL" id="GAK51830.1"/>
    </source>
</evidence>
<dbReference type="Gene3D" id="1.20.1280.290">
    <property type="match status" value="1"/>
</dbReference>
<protein>
    <recommendedName>
        <fullName evidence="2">Lipid A biosynthesis N-terminal domain-containing protein</fullName>
    </recommendedName>
</protein>
<evidence type="ECO:0000259" key="2">
    <source>
        <dbReference type="SMART" id="SM01259"/>
    </source>
</evidence>
<organism evidence="3 4">
    <name type="scientific">Candidatus Moduliflexus flocculans</name>
    <dbReference type="NCBI Taxonomy" id="1499966"/>
    <lineage>
        <taxon>Bacteria</taxon>
        <taxon>Candidatus Moduliflexota</taxon>
        <taxon>Candidatus Moduliflexia</taxon>
        <taxon>Candidatus Moduliflexales</taxon>
        <taxon>Candidatus Moduliflexaceae</taxon>
    </lineage>
</organism>
<dbReference type="GO" id="GO:0016020">
    <property type="term" value="C:membrane"/>
    <property type="evidence" value="ECO:0007669"/>
    <property type="project" value="GOC"/>
</dbReference>
<keyword evidence="1" id="KW-0812">Transmembrane</keyword>
<keyword evidence="1" id="KW-1133">Transmembrane helix</keyword>
<name>A0A081BN64_9BACT</name>
<dbReference type="AlphaFoldDB" id="A0A081BN64"/>
<feature type="transmembrane region" description="Helical" evidence="1">
    <location>
        <begin position="36"/>
        <end position="54"/>
    </location>
</feature>
<evidence type="ECO:0000313" key="4">
    <source>
        <dbReference type="Proteomes" id="UP000030700"/>
    </source>
</evidence>
<dbReference type="InterPro" id="IPR011499">
    <property type="entry name" value="Lipid_A_biosynth_N"/>
</dbReference>
<dbReference type="Pfam" id="PF07578">
    <property type="entry name" value="LAB_N"/>
    <property type="match status" value="1"/>
</dbReference>